<dbReference type="Gene3D" id="3.40.30.10">
    <property type="entry name" value="Glutaredoxin"/>
    <property type="match status" value="1"/>
</dbReference>
<dbReference type="EMBL" id="MDTU01000001">
    <property type="protein sequence ID" value="ODN41880.1"/>
    <property type="molecule type" value="Genomic_DNA"/>
</dbReference>
<organism evidence="3 4">
    <name type="scientific">Piscirickettsia litoralis</name>
    <dbReference type="NCBI Taxonomy" id="1891921"/>
    <lineage>
        <taxon>Bacteria</taxon>
        <taxon>Pseudomonadati</taxon>
        <taxon>Pseudomonadota</taxon>
        <taxon>Gammaproteobacteria</taxon>
        <taxon>Thiotrichales</taxon>
        <taxon>Piscirickettsiaceae</taxon>
        <taxon>Piscirickettsia</taxon>
    </lineage>
</organism>
<evidence type="ECO:0000313" key="4">
    <source>
        <dbReference type="Proteomes" id="UP000094329"/>
    </source>
</evidence>
<feature type="domain" description="Thioredoxin-like fold" evidence="2">
    <location>
        <begin position="63"/>
        <end position="189"/>
    </location>
</feature>
<dbReference type="InterPro" id="IPR051470">
    <property type="entry name" value="Thiol:disulfide_interchange"/>
</dbReference>
<evidence type="ECO:0000256" key="1">
    <source>
        <dbReference type="SAM" id="SignalP"/>
    </source>
</evidence>
<dbReference type="Proteomes" id="UP000094329">
    <property type="component" value="Unassembled WGS sequence"/>
</dbReference>
<evidence type="ECO:0000313" key="3">
    <source>
        <dbReference type="EMBL" id="ODN41880.1"/>
    </source>
</evidence>
<dbReference type="RefSeq" id="WP_069311682.1">
    <property type="nucleotide sequence ID" value="NZ_MDTU01000001.1"/>
</dbReference>
<comment type="caution">
    <text evidence="3">The sequence shown here is derived from an EMBL/GenBank/DDBJ whole genome shotgun (WGS) entry which is preliminary data.</text>
</comment>
<gene>
    <name evidence="3" type="ORF">BGC07_01490</name>
</gene>
<keyword evidence="1" id="KW-0732">Signal</keyword>
<feature type="chain" id="PRO_5045343144" evidence="1">
    <location>
        <begin position="28"/>
        <end position="208"/>
    </location>
</feature>
<dbReference type="PANTHER" id="PTHR35272">
    <property type="entry name" value="THIOL:DISULFIDE INTERCHANGE PROTEIN DSBC-RELATED"/>
    <property type="match status" value="1"/>
</dbReference>
<dbReference type="Pfam" id="PF13098">
    <property type="entry name" value="Thioredoxin_2"/>
    <property type="match status" value="1"/>
</dbReference>
<keyword evidence="4" id="KW-1185">Reference proteome</keyword>
<name>A0ABX3A082_9GAMM</name>
<sequence length="208" mass="22409">MQLKKWLALLGIGSLCLTGSLTVNSYAATTAVAGGTVSTQESPADRLLKQVSETKWFSEGKTNAPHQLYLIAEPNCSICHILYDKLKPYVKSGQLSIRWVMVAFIRDNSAGKVAAIWSAQDSVKALAKDEAGFNMAKESGGIEPIAANKIPLNLTMALKGNMIFFQNSGFAGTPSLIYRDKQGKSHISGFPRGDIKAFVDKLGKLPST</sequence>
<evidence type="ECO:0000259" key="2">
    <source>
        <dbReference type="Pfam" id="PF13098"/>
    </source>
</evidence>
<feature type="signal peptide" evidence="1">
    <location>
        <begin position="1"/>
        <end position="27"/>
    </location>
</feature>
<accession>A0ABX3A082</accession>
<protein>
    <submittedName>
        <fullName evidence="3">Thioredoxin</fullName>
    </submittedName>
</protein>
<dbReference type="SUPFAM" id="SSF52833">
    <property type="entry name" value="Thioredoxin-like"/>
    <property type="match status" value="1"/>
</dbReference>
<dbReference type="PANTHER" id="PTHR35272:SF4">
    <property type="entry name" value="THIOL:DISULFIDE INTERCHANGE PROTEIN DSBG"/>
    <property type="match status" value="1"/>
</dbReference>
<proteinExistence type="predicted"/>
<reference evidence="3 4" key="1">
    <citation type="submission" date="2016-08" db="EMBL/GenBank/DDBJ databases">
        <title>Draft genome sequence of Candidatus Piscirickettsia litoralis, from seawater.</title>
        <authorList>
            <person name="Wan X."/>
            <person name="Lee A.J."/>
            <person name="Hou S."/>
            <person name="Donachie S.P."/>
        </authorList>
    </citation>
    <scope>NUCLEOTIDE SEQUENCE [LARGE SCALE GENOMIC DNA]</scope>
    <source>
        <strain evidence="3 4">Y2</strain>
    </source>
</reference>
<dbReference type="InterPro" id="IPR036249">
    <property type="entry name" value="Thioredoxin-like_sf"/>
</dbReference>
<dbReference type="InterPro" id="IPR012336">
    <property type="entry name" value="Thioredoxin-like_fold"/>
</dbReference>